<gene>
    <name evidence="8" type="ORF">GCM10025872_16280</name>
</gene>
<feature type="transmembrane region" description="Helical" evidence="6">
    <location>
        <begin position="386"/>
        <end position="405"/>
    </location>
</feature>
<dbReference type="CDD" id="cd06173">
    <property type="entry name" value="MFS_MefA_like"/>
    <property type="match status" value="1"/>
</dbReference>
<feature type="transmembrane region" description="Helical" evidence="6">
    <location>
        <begin position="289"/>
        <end position="308"/>
    </location>
</feature>
<dbReference type="EMBL" id="AP027735">
    <property type="protein sequence ID" value="BDZ57971.1"/>
    <property type="molecule type" value="Genomic_DNA"/>
</dbReference>
<feature type="transmembrane region" description="Helical" evidence="6">
    <location>
        <begin position="82"/>
        <end position="99"/>
    </location>
</feature>
<reference evidence="9" key="1">
    <citation type="journal article" date="2019" name="Int. J. Syst. Evol. Microbiol.">
        <title>The Global Catalogue of Microorganisms (GCM) 10K type strain sequencing project: providing services to taxonomists for standard genome sequencing and annotation.</title>
        <authorList>
            <consortium name="The Broad Institute Genomics Platform"/>
            <consortium name="The Broad Institute Genome Sequencing Center for Infectious Disease"/>
            <person name="Wu L."/>
            <person name="Ma J."/>
        </authorList>
    </citation>
    <scope>NUCLEOTIDE SEQUENCE [LARGE SCALE GENOMIC DNA]</scope>
    <source>
        <strain evidence="9">NBRC 110608</strain>
    </source>
</reference>
<dbReference type="PROSITE" id="PS50850">
    <property type="entry name" value="MFS"/>
    <property type="match status" value="1"/>
</dbReference>
<evidence type="ECO:0000256" key="1">
    <source>
        <dbReference type="ARBA" id="ARBA00004651"/>
    </source>
</evidence>
<feature type="transmembrane region" description="Helical" evidence="6">
    <location>
        <begin position="361"/>
        <end position="380"/>
    </location>
</feature>
<dbReference type="InterPro" id="IPR011701">
    <property type="entry name" value="MFS"/>
</dbReference>
<evidence type="ECO:0000256" key="5">
    <source>
        <dbReference type="ARBA" id="ARBA00023136"/>
    </source>
</evidence>
<organism evidence="8 9">
    <name type="scientific">Barrientosiimonas endolithica</name>
    <dbReference type="NCBI Taxonomy" id="1535208"/>
    <lineage>
        <taxon>Bacteria</taxon>
        <taxon>Bacillati</taxon>
        <taxon>Actinomycetota</taxon>
        <taxon>Actinomycetes</taxon>
        <taxon>Micrococcales</taxon>
        <taxon>Dermacoccaceae</taxon>
        <taxon>Barrientosiimonas</taxon>
    </lineage>
</organism>
<feature type="transmembrane region" description="Helical" evidence="6">
    <location>
        <begin position="12"/>
        <end position="33"/>
    </location>
</feature>
<dbReference type="Pfam" id="PF07690">
    <property type="entry name" value="MFS_1"/>
    <property type="match status" value="1"/>
</dbReference>
<evidence type="ECO:0000259" key="7">
    <source>
        <dbReference type="PROSITE" id="PS50850"/>
    </source>
</evidence>
<accession>A0ABM8HAL2</accession>
<dbReference type="Proteomes" id="UP001321421">
    <property type="component" value="Chromosome"/>
</dbReference>
<evidence type="ECO:0000256" key="6">
    <source>
        <dbReference type="SAM" id="Phobius"/>
    </source>
</evidence>
<evidence type="ECO:0000313" key="8">
    <source>
        <dbReference type="EMBL" id="BDZ57971.1"/>
    </source>
</evidence>
<dbReference type="PANTHER" id="PTHR23513:SF6">
    <property type="entry name" value="MAJOR FACILITATOR SUPERFAMILY ASSOCIATED DOMAIN-CONTAINING PROTEIN"/>
    <property type="match status" value="1"/>
</dbReference>
<sequence>MRRAEWSISPSFLRYWRAAAVSGLGTYVTLFALQALVVLDLDGTASDVGWLSSARWLPFLVFGLIVGAVVDGRKRLPLLVRTHLLQAVLLLAVPALWWLDLLSLPVLLVVVFAYGTVSVVSGAAEMSLLPRLLERRQLQPAHARVDGADAVASTAGPALGGALVSAVGAPVAVLLDSLSYLYSALTLRGIQLDEPPARTGVTVRGLLRDAVDGFRYAYGASGLAVLAIATHGWFVGNAIIGVVLAPYALRNLDLSAFQFGLVGAVGGVGAVLGAAVTTWVGRRLGTGRTIILCHVVTALGVVAMVGAGSRASGAWAMTLLMLGQGLYGLAMGMSNSHEMSYRQLVTPDELQARTNTTLRSLNRTVMVVVAPVAGILADAWGIRPMLVVAAAVFALVAAGLAATSFRNVRAPV</sequence>
<dbReference type="InterPro" id="IPR036259">
    <property type="entry name" value="MFS_trans_sf"/>
</dbReference>
<keyword evidence="3 6" id="KW-0812">Transmembrane</keyword>
<keyword evidence="2" id="KW-1003">Cell membrane</keyword>
<comment type="subcellular location">
    <subcellularLocation>
        <location evidence="1">Cell membrane</location>
        <topology evidence="1">Multi-pass membrane protein</topology>
    </subcellularLocation>
</comment>
<feature type="transmembrane region" description="Helical" evidence="6">
    <location>
        <begin position="255"/>
        <end position="277"/>
    </location>
</feature>
<proteinExistence type="predicted"/>
<evidence type="ECO:0000256" key="4">
    <source>
        <dbReference type="ARBA" id="ARBA00022989"/>
    </source>
</evidence>
<dbReference type="PANTHER" id="PTHR23513">
    <property type="entry name" value="INTEGRAL MEMBRANE EFFLUX PROTEIN-RELATED"/>
    <property type="match status" value="1"/>
</dbReference>
<feature type="transmembrane region" description="Helical" evidence="6">
    <location>
        <begin position="105"/>
        <end position="129"/>
    </location>
</feature>
<evidence type="ECO:0000256" key="3">
    <source>
        <dbReference type="ARBA" id="ARBA00022692"/>
    </source>
</evidence>
<feature type="domain" description="Major facilitator superfamily (MFS) profile" evidence="7">
    <location>
        <begin position="222"/>
        <end position="412"/>
    </location>
</feature>
<keyword evidence="9" id="KW-1185">Reference proteome</keyword>
<dbReference type="RefSeq" id="WP_289232791.1">
    <property type="nucleotide sequence ID" value="NZ_AP027735.1"/>
</dbReference>
<feature type="transmembrane region" description="Helical" evidence="6">
    <location>
        <begin position="223"/>
        <end position="249"/>
    </location>
</feature>
<keyword evidence="5 6" id="KW-0472">Membrane</keyword>
<keyword evidence="4 6" id="KW-1133">Transmembrane helix</keyword>
<dbReference type="InterPro" id="IPR020846">
    <property type="entry name" value="MFS_dom"/>
</dbReference>
<name>A0ABM8HAL2_9MICO</name>
<protein>
    <submittedName>
        <fullName evidence="8">MFS transporter</fullName>
    </submittedName>
</protein>
<evidence type="ECO:0000256" key="2">
    <source>
        <dbReference type="ARBA" id="ARBA00022475"/>
    </source>
</evidence>
<dbReference type="Gene3D" id="1.20.1250.20">
    <property type="entry name" value="MFS general substrate transporter like domains"/>
    <property type="match status" value="1"/>
</dbReference>
<dbReference type="SUPFAM" id="SSF103473">
    <property type="entry name" value="MFS general substrate transporter"/>
    <property type="match status" value="1"/>
</dbReference>
<feature type="transmembrane region" description="Helical" evidence="6">
    <location>
        <begin position="314"/>
        <end position="333"/>
    </location>
</feature>
<feature type="transmembrane region" description="Helical" evidence="6">
    <location>
        <begin position="53"/>
        <end position="70"/>
    </location>
</feature>
<evidence type="ECO:0000313" key="9">
    <source>
        <dbReference type="Proteomes" id="UP001321421"/>
    </source>
</evidence>